<evidence type="ECO:0000313" key="2">
    <source>
        <dbReference type="Proteomes" id="UP000475532"/>
    </source>
</evidence>
<sequence>MSAKSGEKIVLYLYRGAAAQNSVGFCTGTRLVALPAPRRGHRRHAPSGADASYATPSARGWKLAHWDEYTAGLNTEDPPEAAHLTIDNGLGAAVSLADQTRQALPKLVP</sequence>
<reference evidence="1 2" key="1">
    <citation type="submission" date="2020-01" db="EMBL/GenBank/DDBJ databases">
        <title>Insect and environment-associated Actinomycetes.</title>
        <authorList>
            <person name="Currrie C."/>
            <person name="Chevrette M."/>
            <person name="Carlson C."/>
            <person name="Stubbendieck R."/>
            <person name="Wendt-Pienkowski E."/>
        </authorList>
    </citation>
    <scope>NUCLEOTIDE SEQUENCE [LARGE SCALE GENOMIC DNA]</scope>
    <source>
        <strain evidence="1 2">SID10258</strain>
    </source>
</reference>
<gene>
    <name evidence="1" type="ORF">G3I70_11555</name>
</gene>
<dbReference type="AlphaFoldDB" id="A0A6L9QCW9"/>
<accession>A0A6L9QCW9</accession>
<dbReference type="Proteomes" id="UP000475532">
    <property type="component" value="Unassembled WGS sequence"/>
</dbReference>
<organism evidence="1 2">
    <name type="scientific">Actinomadura bangladeshensis</name>
    <dbReference type="NCBI Taxonomy" id="453573"/>
    <lineage>
        <taxon>Bacteria</taxon>
        <taxon>Bacillati</taxon>
        <taxon>Actinomycetota</taxon>
        <taxon>Actinomycetes</taxon>
        <taxon>Streptosporangiales</taxon>
        <taxon>Thermomonosporaceae</taxon>
        <taxon>Actinomadura</taxon>
    </lineage>
</organism>
<comment type="caution">
    <text evidence="1">The sequence shown here is derived from an EMBL/GenBank/DDBJ whole genome shotgun (WGS) entry which is preliminary data.</text>
</comment>
<dbReference type="RefSeq" id="WP_163055321.1">
    <property type="nucleotide sequence ID" value="NZ_JAAGLI010000281.1"/>
</dbReference>
<proteinExistence type="predicted"/>
<protein>
    <submittedName>
        <fullName evidence="1">Uncharacterized protein</fullName>
    </submittedName>
</protein>
<dbReference type="EMBL" id="JAAGLI010000281">
    <property type="protein sequence ID" value="NEA23125.1"/>
    <property type="molecule type" value="Genomic_DNA"/>
</dbReference>
<name>A0A6L9QCW9_9ACTN</name>
<evidence type="ECO:0000313" key="1">
    <source>
        <dbReference type="EMBL" id="NEA23125.1"/>
    </source>
</evidence>